<evidence type="ECO:0000259" key="1">
    <source>
        <dbReference type="Pfam" id="PF00078"/>
    </source>
</evidence>
<comment type="caution">
    <text evidence="2">The sequence shown here is derived from an EMBL/GenBank/DDBJ whole genome shotgun (WGS) entry which is preliminary data.</text>
</comment>
<dbReference type="InterPro" id="IPR053134">
    <property type="entry name" value="RNA-dir_DNA_polymerase"/>
</dbReference>
<dbReference type="Pfam" id="PF00078">
    <property type="entry name" value="RVT_1"/>
    <property type="match status" value="1"/>
</dbReference>
<dbReference type="Gene3D" id="3.30.70.270">
    <property type="match status" value="1"/>
</dbReference>
<protein>
    <recommendedName>
        <fullName evidence="1">Reverse transcriptase domain-containing protein</fullName>
    </recommendedName>
</protein>
<dbReference type="PANTHER" id="PTHR24559:SF444">
    <property type="entry name" value="REVERSE TRANSCRIPTASE DOMAIN-CONTAINING PROTEIN"/>
    <property type="match status" value="1"/>
</dbReference>
<dbReference type="PANTHER" id="PTHR24559">
    <property type="entry name" value="TRANSPOSON TY3-I GAG-POL POLYPROTEIN"/>
    <property type="match status" value="1"/>
</dbReference>
<keyword evidence="3" id="KW-1185">Reference proteome</keyword>
<dbReference type="InterPro" id="IPR043502">
    <property type="entry name" value="DNA/RNA_pol_sf"/>
</dbReference>
<dbReference type="AlphaFoldDB" id="A0A371FF38"/>
<reference evidence="2" key="1">
    <citation type="submission" date="2018-05" db="EMBL/GenBank/DDBJ databases">
        <title>Draft genome of Mucuna pruriens seed.</title>
        <authorList>
            <person name="Nnadi N.E."/>
            <person name="Vos R."/>
            <person name="Hasami M.H."/>
            <person name="Devisetty U.K."/>
            <person name="Aguiy J.C."/>
        </authorList>
    </citation>
    <scope>NUCLEOTIDE SEQUENCE [LARGE SCALE GENOMIC DNA]</scope>
    <source>
        <strain evidence="2">JCA_2017</strain>
    </source>
</reference>
<evidence type="ECO:0000313" key="2">
    <source>
        <dbReference type="EMBL" id="RDX76934.1"/>
    </source>
</evidence>
<proteinExistence type="predicted"/>
<gene>
    <name evidence="2" type="ORF">CR513_43019</name>
</gene>
<dbReference type="Proteomes" id="UP000257109">
    <property type="component" value="Unassembled WGS sequence"/>
</dbReference>
<feature type="non-terminal residue" evidence="2">
    <location>
        <position position="1"/>
    </location>
</feature>
<dbReference type="InterPro" id="IPR043128">
    <property type="entry name" value="Rev_trsase/Diguanyl_cyclase"/>
</dbReference>
<dbReference type="EMBL" id="QJKJ01009333">
    <property type="protein sequence ID" value="RDX76934.1"/>
    <property type="molecule type" value="Genomic_DNA"/>
</dbReference>
<evidence type="ECO:0000313" key="3">
    <source>
        <dbReference type="Proteomes" id="UP000257109"/>
    </source>
</evidence>
<sequence length="121" mass="14246">MDSYSEYNQIHMHPLEKIKTIFIIDEGSFYYRVMPFELNAGVYVDDMVAKSIQDEQHCEVLTRIFDVLRKHKLNLNPEKCSFSIQARKFLGYILNKRGIEVNPDKCKVVINMRSTKNVKEV</sequence>
<accession>A0A371FF38</accession>
<name>A0A371FF38_MUCPR</name>
<feature type="domain" description="Reverse transcriptase" evidence="1">
    <location>
        <begin position="33"/>
        <end position="94"/>
    </location>
</feature>
<organism evidence="2 3">
    <name type="scientific">Mucuna pruriens</name>
    <name type="common">Velvet bean</name>
    <name type="synonym">Dolichos pruriens</name>
    <dbReference type="NCBI Taxonomy" id="157652"/>
    <lineage>
        <taxon>Eukaryota</taxon>
        <taxon>Viridiplantae</taxon>
        <taxon>Streptophyta</taxon>
        <taxon>Embryophyta</taxon>
        <taxon>Tracheophyta</taxon>
        <taxon>Spermatophyta</taxon>
        <taxon>Magnoliopsida</taxon>
        <taxon>eudicotyledons</taxon>
        <taxon>Gunneridae</taxon>
        <taxon>Pentapetalae</taxon>
        <taxon>rosids</taxon>
        <taxon>fabids</taxon>
        <taxon>Fabales</taxon>
        <taxon>Fabaceae</taxon>
        <taxon>Papilionoideae</taxon>
        <taxon>50 kb inversion clade</taxon>
        <taxon>NPAAA clade</taxon>
        <taxon>indigoferoid/millettioid clade</taxon>
        <taxon>Phaseoleae</taxon>
        <taxon>Mucuna</taxon>
    </lineage>
</organism>
<dbReference type="STRING" id="157652.A0A371FF38"/>
<dbReference type="SUPFAM" id="SSF56672">
    <property type="entry name" value="DNA/RNA polymerases"/>
    <property type="match status" value="1"/>
</dbReference>
<dbReference type="InterPro" id="IPR000477">
    <property type="entry name" value="RT_dom"/>
</dbReference>
<dbReference type="OrthoDB" id="542221at2759"/>